<evidence type="ECO:0000313" key="1">
    <source>
        <dbReference type="EMBL" id="KAK1625618.1"/>
    </source>
</evidence>
<dbReference type="EMBL" id="JAHMHQ010000019">
    <property type="protein sequence ID" value="KAK1625618.1"/>
    <property type="molecule type" value="Genomic_DNA"/>
</dbReference>
<proteinExistence type="predicted"/>
<protein>
    <submittedName>
        <fullName evidence="1">Uncharacterized protein</fullName>
    </submittedName>
</protein>
<gene>
    <name evidence="1" type="ORF">BDP81DRAFT_435065</name>
</gene>
<organism evidence="1 2">
    <name type="scientific">Colletotrichum phormii</name>
    <dbReference type="NCBI Taxonomy" id="359342"/>
    <lineage>
        <taxon>Eukaryota</taxon>
        <taxon>Fungi</taxon>
        <taxon>Dikarya</taxon>
        <taxon>Ascomycota</taxon>
        <taxon>Pezizomycotina</taxon>
        <taxon>Sordariomycetes</taxon>
        <taxon>Hypocreomycetidae</taxon>
        <taxon>Glomerellales</taxon>
        <taxon>Glomerellaceae</taxon>
        <taxon>Colletotrichum</taxon>
        <taxon>Colletotrichum acutatum species complex</taxon>
    </lineage>
</organism>
<dbReference type="GeneID" id="85475884"/>
<comment type="caution">
    <text evidence="1">The sequence shown here is derived from an EMBL/GenBank/DDBJ whole genome shotgun (WGS) entry which is preliminary data.</text>
</comment>
<name>A0AAI9ZJX4_9PEZI</name>
<dbReference type="AlphaFoldDB" id="A0AAI9ZJX4"/>
<dbReference type="Proteomes" id="UP001243989">
    <property type="component" value="Unassembled WGS sequence"/>
</dbReference>
<reference evidence="1" key="1">
    <citation type="submission" date="2021-06" db="EMBL/GenBank/DDBJ databases">
        <title>Comparative genomics, transcriptomics and evolutionary studies reveal genomic signatures of adaptation to plant cell wall in hemibiotrophic fungi.</title>
        <authorList>
            <consortium name="DOE Joint Genome Institute"/>
            <person name="Baroncelli R."/>
            <person name="Diaz J.F."/>
            <person name="Benocci T."/>
            <person name="Peng M."/>
            <person name="Battaglia E."/>
            <person name="Haridas S."/>
            <person name="Andreopoulos W."/>
            <person name="Labutti K."/>
            <person name="Pangilinan J."/>
            <person name="Floch G.L."/>
            <person name="Makela M.R."/>
            <person name="Henrissat B."/>
            <person name="Grigoriev I.V."/>
            <person name="Crouch J.A."/>
            <person name="De Vries R.P."/>
            <person name="Sukno S.A."/>
            <person name="Thon M.R."/>
        </authorList>
    </citation>
    <scope>NUCLEOTIDE SEQUENCE</scope>
    <source>
        <strain evidence="1">CBS 102054</strain>
    </source>
</reference>
<keyword evidence="2" id="KW-1185">Reference proteome</keyword>
<sequence length="252" mass="29662">MRASQQLSNIWQSIINFLRLKKSIFLVDPSFHRLRRLVSPHMLFLRGLFGVEMGRYGPLEEPIEFFAGEYMNLMETRLVVDVGRVSGIIVPDEPRLGTLESYESFGSWLRKSRIDGRLSQEYVDYMLSNAESSQIFEYCRYWENNQKNLGGLRKEFFLGIRHPEVVSMVILKEDSPITIKDMPANEVEKMGWFREKGDPLYWRHELRNVYRRGDRKGENVVFRVTMDGEVLGMHTPNGEWQAWETRVWDSSP</sequence>
<dbReference type="RefSeq" id="XP_060441613.1">
    <property type="nucleotide sequence ID" value="XM_060591022.1"/>
</dbReference>
<accession>A0AAI9ZJX4</accession>
<evidence type="ECO:0000313" key="2">
    <source>
        <dbReference type="Proteomes" id="UP001243989"/>
    </source>
</evidence>